<dbReference type="EMBL" id="VFML01000001">
    <property type="protein sequence ID" value="TQJ05069.1"/>
    <property type="molecule type" value="Genomic_DNA"/>
</dbReference>
<proteinExistence type="predicted"/>
<name>A0A542DPP4_AMYCI</name>
<gene>
    <name evidence="2" type="ORF">FB471_4891</name>
</gene>
<evidence type="ECO:0000313" key="2">
    <source>
        <dbReference type="EMBL" id="TQJ05069.1"/>
    </source>
</evidence>
<accession>A0A542DPP4</accession>
<protein>
    <submittedName>
        <fullName evidence="2">Uncharacterized protein DUF397</fullName>
    </submittedName>
</protein>
<evidence type="ECO:0000313" key="3">
    <source>
        <dbReference type="Proteomes" id="UP000320876"/>
    </source>
</evidence>
<comment type="caution">
    <text evidence="2">The sequence shown here is derived from an EMBL/GenBank/DDBJ whole genome shotgun (WGS) entry which is preliminary data.</text>
</comment>
<dbReference type="InterPro" id="IPR007278">
    <property type="entry name" value="DUF397"/>
</dbReference>
<keyword evidence="3" id="KW-1185">Reference proteome</keyword>
<feature type="domain" description="DUF397" evidence="1">
    <location>
        <begin position="17"/>
        <end position="69"/>
    </location>
</feature>
<dbReference type="Pfam" id="PF04149">
    <property type="entry name" value="DUF397"/>
    <property type="match status" value="1"/>
</dbReference>
<dbReference type="OrthoDB" id="3636733at2"/>
<reference evidence="2 3" key="1">
    <citation type="submission" date="2019-06" db="EMBL/GenBank/DDBJ databases">
        <title>Sequencing the genomes of 1000 actinobacteria strains.</title>
        <authorList>
            <person name="Klenk H.-P."/>
        </authorList>
    </citation>
    <scope>NUCLEOTIDE SEQUENCE [LARGE SCALE GENOMIC DNA]</scope>
    <source>
        <strain evidence="2 3">DSM 45679</strain>
    </source>
</reference>
<sequence>MTSNNTSTTRRSSVVGAWFKSTFSNPDGNQCVEVLFDTDLIHIRDSKDCGAGPILTIAARHWATFLDEVAGDAPAGTSTVIQITIDADGGASLRALRTPNKTLSYTPGEWSAFVAGVCNGEFDLPGTEALAA</sequence>
<dbReference type="RefSeq" id="WP_142000657.1">
    <property type="nucleotide sequence ID" value="NZ_VFML01000001.1"/>
</dbReference>
<dbReference type="Proteomes" id="UP000320876">
    <property type="component" value="Unassembled WGS sequence"/>
</dbReference>
<organism evidence="2 3">
    <name type="scientific">Amycolatopsis cihanbeyliensis</name>
    <dbReference type="NCBI Taxonomy" id="1128664"/>
    <lineage>
        <taxon>Bacteria</taxon>
        <taxon>Bacillati</taxon>
        <taxon>Actinomycetota</taxon>
        <taxon>Actinomycetes</taxon>
        <taxon>Pseudonocardiales</taxon>
        <taxon>Pseudonocardiaceae</taxon>
        <taxon>Amycolatopsis</taxon>
    </lineage>
</organism>
<evidence type="ECO:0000259" key="1">
    <source>
        <dbReference type="Pfam" id="PF04149"/>
    </source>
</evidence>
<dbReference type="AlphaFoldDB" id="A0A542DPP4"/>